<evidence type="ECO:0000256" key="1">
    <source>
        <dbReference type="SAM" id="SignalP"/>
    </source>
</evidence>
<name>A0A7W6JCI0_9CAUL</name>
<evidence type="ECO:0000313" key="2">
    <source>
        <dbReference type="EMBL" id="MBB4082537.1"/>
    </source>
</evidence>
<comment type="caution">
    <text evidence="2">The sequence shown here is derived from an EMBL/GenBank/DDBJ whole genome shotgun (WGS) entry which is preliminary data.</text>
</comment>
<protein>
    <recommendedName>
        <fullName evidence="4">DUF3617 family protein</fullName>
    </recommendedName>
</protein>
<dbReference type="Proteomes" id="UP000529946">
    <property type="component" value="Unassembled WGS sequence"/>
</dbReference>
<sequence length="148" mass="16026">MRSLAVVTACLGAPLLGLLPAWQAVEQVQSIPLRRGYYVASDTGCDEASRATVMLFKGDGFGLNCETVSIERLSPTRYRLNDRCSDDRGGEGTTDSSTVYEVSSDMAFTIRGDDGSAYSARFCRQQQMPEPFSTNDISDIVKAPAPTP</sequence>
<organism evidence="2 3">
    <name type="scientific">Brevundimonas lenta</name>
    <dbReference type="NCBI Taxonomy" id="424796"/>
    <lineage>
        <taxon>Bacteria</taxon>
        <taxon>Pseudomonadati</taxon>
        <taxon>Pseudomonadota</taxon>
        <taxon>Alphaproteobacteria</taxon>
        <taxon>Caulobacterales</taxon>
        <taxon>Caulobacteraceae</taxon>
        <taxon>Brevundimonas</taxon>
    </lineage>
</organism>
<keyword evidence="3" id="KW-1185">Reference proteome</keyword>
<accession>A0A7W6JCI0</accession>
<dbReference type="EMBL" id="JACIDM010000001">
    <property type="protein sequence ID" value="MBB4082537.1"/>
    <property type="molecule type" value="Genomic_DNA"/>
</dbReference>
<dbReference type="AlphaFoldDB" id="A0A7W6JCI0"/>
<feature type="chain" id="PRO_5031263530" description="DUF3617 family protein" evidence="1">
    <location>
        <begin position="24"/>
        <end position="148"/>
    </location>
</feature>
<proteinExistence type="predicted"/>
<dbReference type="RefSeq" id="WP_183203606.1">
    <property type="nucleotide sequence ID" value="NZ_BAAAER010000006.1"/>
</dbReference>
<evidence type="ECO:0000313" key="3">
    <source>
        <dbReference type="Proteomes" id="UP000529946"/>
    </source>
</evidence>
<keyword evidence="1" id="KW-0732">Signal</keyword>
<reference evidence="2 3" key="1">
    <citation type="submission" date="2020-08" db="EMBL/GenBank/DDBJ databases">
        <title>Genomic Encyclopedia of Type Strains, Phase IV (KMG-IV): sequencing the most valuable type-strain genomes for metagenomic binning, comparative biology and taxonomic classification.</title>
        <authorList>
            <person name="Goeker M."/>
        </authorList>
    </citation>
    <scope>NUCLEOTIDE SEQUENCE [LARGE SCALE GENOMIC DNA]</scope>
    <source>
        <strain evidence="2 3">DSM 23960</strain>
    </source>
</reference>
<feature type="signal peptide" evidence="1">
    <location>
        <begin position="1"/>
        <end position="23"/>
    </location>
</feature>
<gene>
    <name evidence="2" type="ORF">GGR12_001376</name>
</gene>
<evidence type="ECO:0008006" key="4">
    <source>
        <dbReference type="Google" id="ProtNLM"/>
    </source>
</evidence>